<keyword evidence="3" id="KW-1185">Reference proteome</keyword>
<dbReference type="Proteomes" id="UP000435187">
    <property type="component" value="Unassembled WGS sequence"/>
</dbReference>
<protein>
    <recommendedName>
        <fullName evidence="4">Tandem five-TM protein</fullName>
    </recommendedName>
</protein>
<dbReference type="EMBL" id="WJEE01000081">
    <property type="protein sequence ID" value="MRI68620.1"/>
    <property type="molecule type" value="Genomic_DNA"/>
</dbReference>
<dbReference type="AlphaFoldDB" id="A0A6N7R683"/>
<feature type="transmembrane region" description="Helical" evidence="1">
    <location>
        <begin position="143"/>
        <end position="162"/>
    </location>
</feature>
<evidence type="ECO:0008006" key="4">
    <source>
        <dbReference type="Google" id="ProtNLM"/>
    </source>
</evidence>
<comment type="caution">
    <text evidence="2">The sequence shown here is derived from an EMBL/GenBank/DDBJ whole genome shotgun (WGS) entry which is preliminary data.</text>
</comment>
<name>A0A6N7R683_9BACI</name>
<feature type="transmembrane region" description="Helical" evidence="1">
    <location>
        <begin position="68"/>
        <end position="86"/>
    </location>
</feature>
<keyword evidence="1" id="KW-1133">Transmembrane helix</keyword>
<evidence type="ECO:0000256" key="1">
    <source>
        <dbReference type="SAM" id="Phobius"/>
    </source>
</evidence>
<keyword evidence="1" id="KW-0472">Membrane</keyword>
<proteinExistence type="predicted"/>
<evidence type="ECO:0000313" key="2">
    <source>
        <dbReference type="EMBL" id="MRI68620.1"/>
    </source>
</evidence>
<sequence>MNLIPIYTEDKKAHKYTIYVDIHTNYTYRIDHSSDMNQTGYWISFFAILAFMRSLQEISYTFSSLGKTIVVIAVILVGIILGSLVYKKMIPKKIREIYLTQTMIEDYIQRGRKLIKQDIWIAVISLIIFLFLIFLFLVTSSFVLLTFAQFSFILFIAFMQRLPKERFALYKKSSQLSDQND</sequence>
<accession>A0A6N7R683</accession>
<feature type="transmembrane region" description="Helical" evidence="1">
    <location>
        <begin position="39"/>
        <end position="56"/>
    </location>
</feature>
<evidence type="ECO:0000313" key="3">
    <source>
        <dbReference type="Proteomes" id="UP000435187"/>
    </source>
</evidence>
<reference evidence="2 3" key="1">
    <citation type="submission" date="2019-10" db="EMBL/GenBank/DDBJ databases">
        <title>Gracilibacillus salitolerans sp. nov., a moderate halophile isolated from a saline soil in northwest China.</title>
        <authorList>
            <person name="Gan L."/>
        </authorList>
    </citation>
    <scope>NUCLEOTIDE SEQUENCE [LARGE SCALE GENOMIC DNA]</scope>
    <source>
        <strain evidence="2 3">TP2-8</strain>
    </source>
</reference>
<organism evidence="2 3">
    <name type="scientific">Gracilibacillus thailandensis</name>
    <dbReference type="NCBI Taxonomy" id="563735"/>
    <lineage>
        <taxon>Bacteria</taxon>
        <taxon>Bacillati</taxon>
        <taxon>Bacillota</taxon>
        <taxon>Bacilli</taxon>
        <taxon>Bacillales</taxon>
        <taxon>Bacillaceae</taxon>
        <taxon>Gracilibacillus</taxon>
    </lineage>
</organism>
<dbReference type="RefSeq" id="WP_153837074.1">
    <property type="nucleotide sequence ID" value="NZ_JBHUMW010000004.1"/>
</dbReference>
<feature type="transmembrane region" description="Helical" evidence="1">
    <location>
        <begin position="119"/>
        <end position="137"/>
    </location>
</feature>
<gene>
    <name evidence="2" type="ORF">GH885_20140</name>
</gene>
<keyword evidence="1" id="KW-0812">Transmembrane</keyword>